<feature type="transmembrane region" description="Helical" evidence="1">
    <location>
        <begin position="61"/>
        <end position="86"/>
    </location>
</feature>
<dbReference type="SUPFAM" id="SSF51735">
    <property type="entry name" value="NAD(P)-binding Rossmann-fold domains"/>
    <property type="match status" value="2"/>
</dbReference>
<dbReference type="PANTHER" id="PTHR43833">
    <property type="entry name" value="POTASSIUM CHANNEL PROTEIN 2-RELATED-RELATED"/>
    <property type="match status" value="1"/>
</dbReference>
<dbReference type="GO" id="GO:0006813">
    <property type="term" value="P:potassium ion transport"/>
    <property type="evidence" value="ECO:0007669"/>
    <property type="project" value="InterPro"/>
</dbReference>
<proteinExistence type="predicted"/>
<dbReference type="SUPFAM" id="SSF116726">
    <property type="entry name" value="TrkA C-terminal domain-like"/>
    <property type="match status" value="2"/>
</dbReference>
<dbReference type="Proteomes" id="UP000196084">
    <property type="component" value="Unassembled WGS sequence"/>
</dbReference>
<dbReference type="Gene3D" id="1.10.287.70">
    <property type="match status" value="1"/>
</dbReference>
<dbReference type="PROSITE" id="PS51201">
    <property type="entry name" value="RCK_N"/>
    <property type="match status" value="2"/>
</dbReference>
<evidence type="ECO:0000259" key="3">
    <source>
        <dbReference type="PROSITE" id="PS51202"/>
    </source>
</evidence>
<dbReference type="Gene3D" id="3.40.50.720">
    <property type="entry name" value="NAD(P)-binding Rossmann-like Domain"/>
    <property type="match status" value="2"/>
</dbReference>
<dbReference type="InterPro" id="IPR036721">
    <property type="entry name" value="RCK_C_sf"/>
</dbReference>
<dbReference type="GO" id="GO:0008324">
    <property type="term" value="F:monoatomic cation transmembrane transporter activity"/>
    <property type="evidence" value="ECO:0007669"/>
    <property type="project" value="InterPro"/>
</dbReference>
<keyword evidence="1" id="KW-0472">Membrane</keyword>
<dbReference type="PROSITE" id="PS51202">
    <property type="entry name" value="RCK_C"/>
    <property type="match status" value="1"/>
</dbReference>
<dbReference type="Pfam" id="PF02254">
    <property type="entry name" value="TrkA_N"/>
    <property type="match status" value="2"/>
</dbReference>
<dbReference type="SUPFAM" id="SSF81324">
    <property type="entry name" value="Voltage-gated potassium channels"/>
    <property type="match status" value="1"/>
</dbReference>
<organism evidence="4 5">
    <name type="scientific">Natronolimnobius baerhuensis</name>
    <dbReference type="NCBI Taxonomy" id="253108"/>
    <lineage>
        <taxon>Archaea</taxon>
        <taxon>Methanobacteriati</taxon>
        <taxon>Methanobacteriota</taxon>
        <taxon>Stenosarchaea group</taxon>
        <taxon>Halobacteria</taxon>
        <taxon>Halobacteriales</taxon>
        <taxon>Natrialbaceae</taxon>
        <taxon>Natronolimnobius</taxon>
    </lineage>
</organism>
<evidence type="ECO:0000259" key="2">
    <source>
        <dbReference type="PROSITE" id="PS51201"/>
    </source>
</evidence>
<keyword evidence="1" id="KW-1133">Transmembrane helix</keyword>
<dbReference type="InterPro" id="IPR050721">
    <property type="entry name" value="Trk_Ktr_HKT_K-transport"/>
</dbReference>
<dbReference type="InterPro" id="IPR003148">
    <property type="entry name" value="RCK_N"/>
</dbReference>
<comment type="caution">
    <text evidence="4">The sequence shown here is derived from an EMBL/GenBank/DDBJ whole genome shotgun (WGS) entry which is preliminary data.</text>
</comment>
<evidence type="ECO:0000256" key="1">
    <source>
        <dbReference type="SAM" id="Phobius"/>
    </source>
</evidence>
<protein>
    <submittedName>
        <fullName evidence="4">Potassium transporter TrkA</fullName>
    </submittedName>
</protein>
<evidence type="ECO:0000313" key="4">
    <source>
        <dbReference type="EMBL" id="OVE86067.1"/>
    </source>
</evidence>
<keyword evidence="1" id="KW-0812">Transmembrane</keyword>
<evidence type="ECO:0000313" key="5">
    <source>
        <dbReference type="Proteomes" id="UP000196084"/>
    </source>
</evidence>
<dbReference type="PANTHER" id="PTHR43833:SF9">
    <property type="entry name" value="POTASSIUM CHANNEL PROTEIN YUGO-RELATED"/>
    <property type="match status" value="1"/>
</dbReference>
<dbReference type="AlphaFoldDB" id="A0A202ECY6"/>
<sequence length="535" mass="57590">MIYVASLLLLIGVYSLTYQWGMAVYEGESRTWYQALEVVVQSMTTAGYGQDAPWETLEMTALILLIQITGIAYIVVAIPQFVVPWLETLVQPTPPEQIDHLSEHVIIVGYTALCDTLVEELETSGTPYVILEGDENRAQELHEDDFQVLYGEPAAEETLEAAFLEDALAVVVDATEREQFRTVLAIEARDPDATVLPLVSDPADARYFRYAGVDEVLSPRHRLGKALGDRVRTVLSTDLTNLERGSAFDVAEFHVDPDADLFGDSLAATRRLEADGATILGAWVRGDFVTSLSDEVAVDENTALLVAGTDAELEAVGDHTSSIGRSYQASGDPVVVLGSELVGTTASGTLERAGLDHSVVNSTGEDAADEETLLEAGLKDANTCVVALEDDTATIVATLTARALNGDLEIIAGARTADTVDALRTAGADYVLALPNVAGRMITLRVFDREVMTLEEPLQLLEVDAPALVGETISTEAIAAETGCTVIALERDTEFHSAVDGVRFDADNQLVLTGTDEQISQFRERYGETSASDSR</sequence>
<dbReference type="InterPro" id="IPR006037">
    <property type="entry name" value="RCK_C"/>
</dbReference>
<dbReference type="InterPro" id="IPR036291">
    <property type="entry name" value="NAD(P)-bd_dom_sf"/>
</dbReference>
<feature type="domain" description="RCK N-terminal" evidence="2">
    <location>
        <begin position="102"/>
        <end position="217"/>
    </location>
</feature>
<name>A0A202ECY6_9EURY</name>
<reference evidence="4 5" key="1">
    <citation type="submission" date="2017-02" db="EMBL/GenBank/DDBJ databases">
        <title>Natronthermophilus aegyptiacus gen. nov.,sp. nov., an aerobic, extremely halophilic alkalithermophilic archaeon isolated from the athalassohaline Wadi An Natrun, Egypt.</title>
        <authorList>
            <person name="Zhao B."/>
        </authorList>
    </citation>
    <scope>NUCLEOTIDE SEQUENCE [LARGE SCALE GENOMIC DNA]</scope>
    <source>
        <strain evidence="4 5">CGMCC 1.3597</strain>
    </source>
</reference>
<feature type="domain" description="RCK N-terminal" evidence="2">
    <location>
        <begin position="300"/>
        <end position="432"/>
    </location>
</feature>
<gene>
    <name evidence="4" type="ORF">B2G88_04530</name>
</gene>
<dbReference type="EMBL" id="MWPH01000001">
    <property type="protein sequence ID" value="OVE86067.1"/>
    <property type="molecule type" value="Genomic_DNA"/>
</dbReference>
<dbReference type="Gene3D" id="3.30.70.1450">
    <property type="entry name" value="Regulator of K+ conductance, C-terminal domain"/>
    <property type="match status" value="2"/>
</dbReference>
<feature type="domain" description="RCK C-terminal" evidence="3">
    <location>
        <begin position="449"/>
        <end position="528"/>
    </location>
</feature>
<accession>A0A202ECY6</accession>
<keyword evidence="5" id="KW-1185">Reference proteome</keyword>